<dbReference type="AlphaFoldDB" id="A0AAF0J603"/>
<evidence type="ECO:0000313" key="5">
    <source>
        <dbReference type="EMBL" id="WFD33989.1"/>
    </source>
</evidence>
<dbReference type="EMBL" id="CP119877">
    <property type="protein sequence ID" value="WFD33989.1"/>
    <property type="molecule type" value="Genomic_DNA"/>
</dbReference>
<accession>A0AAF0J603</accession>
<dbReference type="NCBIfam" id="TIGR00451">
    <property type="entry name" value="unchar_dom_2"/>
    <property type="match status" value="1"/>
</dbReference>
<dbReference type="InterPro" id="IPR015947">
    <property type="entry name" value="PUA-like_sf"/>
</dbReference>
<dbReference type="Gene3D" id="3.10.400.20">
    <property type="match status" value="1"/>
</dbReference>
<evidence type="ECO:0000256" key="2">
    <source>
        <dbReference type="ARBA" id="ARBA00022490"/>
    </source>
</evidence>
<dbReference type="PROSITE" id="PS50890">
    <property type="entry name" value="PUA"/>
    <property type="match status" value="1"/>
</dbReference>
<dbReference type="GO" id="GO:0003723">
    <property type="term" value="F:RNA binding"/>
    <property type="evidence" value="ECO:0007669"/>
    <property type="project" value="InterPro"/>
</dbReference>
<evidence type="ECO:0000256" key="1">
    <source>
        <dbReference type="ARBA" id="ARBA00004496"/>
    </source>
</evidence>
<dbReference type="SMART" id="SM00359">
    <property type="entry name" value="PUA"/>
    <property type="match status" value="1"/>
</dbReference>
<evidence type="ECO:0000256" key="3">
    <source>
        <dbReference type="PIRNR" id="PIRNR005067"/>
    </source>
</evidence>
<dbReference type="Pfam" id="PF17832">
    <property type="entry name" value="Pre-PUA"/>
    <property type="match status" value="1"/>
</dbReference>
<dbReference type="Proteomes" id="UP001219933">
    <property type="component" value="Chromosome 1"/>
</dbReference>
<dbReference type="GO" id="GO:0005737">
    <property type="term" value="C:cytoplasm"/>
    <property type="evidence" value="ECO:0007669"/>
    <property type="project" value="UniProtKB-SubCell"/>
</dbReference>
<proteinExistence type="inferred from homology"/>
<feature type="domain" description="PUA" evidence="4">
    <location>
        <begin position="101"/>
        <end position="181"/>
    </location>
</feature>
<dbReference type="InterPro" id="IPR016437">
    <property type="entry name" value="MCT-1/Tma20"/>
</dbReference>
<dbReference type="PANTHER" id="PTHR22798">
    <property type="entry name" value="MCT-1 PROTEIN"/>
    <property type="match status" value="1"/>
</dbReference>
<comment type="function">
    <text evidence="3">Involved in translation.</text>
</comment>
<dbReference type="SUPFAM" id="SSF88697">
    <property type="entry name" value="PUA domain-like"/>
    <property type="match status" value="1"/>
</dbReference>
<dbReference type="InterPro" id="IPR002478">
    <property type="entry name" value="PUA"/>
</dbReference>
<dbReference type="InterPro" id="IPR004521">
    <property type="entry name" value="Uncharacterised_CHP00451"/>
</dbReference>
<dbReference type="InterPro" id="IPR041366">
    <property type="entry name" value="Pre-PUA"/>
</dbReference>
<dbReference type="GO" id="GO:0001731">
    <property type="term" value="P:formation of translation preinitiation complex"/>
    <property type="evidence" value="ECO:0007669"/>
    <property type="project" value="TreeGrafter"/>
</dbReference>
<keyword evidence="6" id="KW-1185">Reference proteome</keyword>
<evidence type="ECO:0000313" key="6">
    <source>
        <dbReference type="Proteomes" id="UP001219933"/>
    </source>
</evidence>
<dbReference type="Pfam" id="PF01472">
    <property type="entry name" value="PUA"/>
    <property type="match status" value="1"/>
</dbReference>
<dbReference type="PANTHER" id="PTHR22798:SF0">
    <property type="entry name" value="MALIGNANT T-CELL-AMPLIFIED SEQUENCE 1"/>
    <property type="match status" value="1"/>
</dbReference>
<name>A0AAF0J603_9BASI</name>
<comment type="subcellular location">
    <subcellularLocation>
        <location evidence="1 3">Cytoplasm</location>
    </subcellularLocation>
</comment>
<evidence type="ECO:0000259" key="4">
    <source>
        <dbReference type="SMART" id="SM00359"/>
    </source>
</evidence>
<keyword evidence="2 3" id="KW-0963">Cytoplasm</keyword>
<sequence>MSLFRKIDAKADLGAPASLKSSIQRAIRTKLVEQFPESLGANDGALLDQIWPKKEPVTTVKFKREHVQLIVVRGMPIFFQQYDGPFVPTLRVLHQYPDLLPKVQVDRGAIRFVLSGANIMAPGLTSAGGRLPEERLEKGTIVGVNSQGKEYEVSVGVLNMASDEIAAAGKGIAIDNLHCIGDDLWMICARGGL</sequence>
<dbReference type="CDD" id="cd21155">
    <property type="entry name" value="PUA_MCTS-1-like"/>
    <property type="match status" value="1"/>
</dbReference>
<protein>
    <recommendedName>
        <fullName evidence="3">Translation machinery-associated protein 20</fullName>
    </recommendedName>
</protein>
<comment type="similarity">
    <text evidence="3">Belongs to the TMA20 family.</text>
</comment>
<dbReference type="CDD" id="cd11609">
    <property type="entry name" value="MCT1_N"/>
    <property type="match status" value="1"/>
</dbReference>
<dbReference type="PIRSF" id="PIRSF005067">
    <property type="entry name" value="Tma_RNA-bind_prd"/>
    <property type="match status" value="1"/>
</dbReference>
<gene>
    <name evidence="5" type="primary">TMA20</name>
    <name evidence="5" type="ORF">MCUN1_000817</name>
</gene>
<reference evidence="5" key="1">
    <citation type="submission" date="2023-03" db="EMBL/GenBank/DDBJ databases">
        <title>Mating type loci evolution in Malassezia.</title>
        <authorList>
            <person name="Coelho M.A."/>
        </authorList>
    </citation>
    <scope>NUCLEOTIDE SEQUENCE</scope>
    <source>
        <strain evidence="5">CBS 11721</strain>
    </source>
</reference>
<organism evidence="5 6">
    <name type="scientific">Malassezia cuniculi</name>
    <dbReference type="NCBI Taxonomy" id="948313"/>
    <lineage>
        <taxon>Eukaryota</taxon>
        <taxon>Fungi</taxon>
        <taxon>Dikarya</taxon>
        <taxon>Basidiomycota</taxon>
        <taxon>Ustilaginomycotina</taxon>
        <taxon>Malasseziomycetes</taxon>
        <taxon>Malasseziales</taxon>
        <taxon>Malasseziaceae</taxon>
        <taxon>Malassezia</taxon>
    </lineage>
</organism>